<sequence length="105" mass="11632">MADFVFKRGTTFLVTLIWRDQSGTPVDMSRVRMSAELRDCTNTLIAPLDCCAVPDQPGTYTLSFAGDTSFWPLTVLRTDVQITSLNGLISQTQTLTISVIDRVTQ</sequence>
<proteinExistence type="predicted"/>
<comment type="caution">
    <text evidence="1">The sequence shown here is derived from an EMBL/GenBank/DDBJ whole genome shotgun (WGS) entry which is preliminary data.</text>
</comment>
<dbReference type="OrthoDB" id="7270495at2"/>
<reference evidence="1 2" key="1">
    <citation type="submission" date="2014-06" db="EMBL/GenBank/DDBJ databases">
        <authorList>
            <person name="Ju J."/>
            <person name="Zhang J."/>
        </authorList>
    </citation>
    <scope>NUCLEOTIDE SEQUENCE [LARGE SCALE GENOMIC DNA]</scope>
    <source>
        <strain evidence="1 2">DsW_47</strain>
    </source>
</reference>
<accession>A0A1Z5YR75</accession>
<dbReference type="AlphaFoldDB" id="A0A1Z5YR75"/>
<evidence type="ECO:0000313" key="2">
    <source>
        <dbReference type="Proteomes" id="UP000196086"/>
    </source>
</evidence>
<organism evidence="1 2">
    <name type="scientific">Acetobacter cibinongensis</name>
    <dbReference type="NCBI Taxonomy" id="146475"/>
    <lineage>
        <taxon>Bacteria</taxon>
        <taxon>Pseudomonadati</taxon>
        <taxon>Pseudomonadota</taxon>
        <taxon>Alphaproteobacteria</taxon>
        <taxon>Acetobacterales</taxon>
        <taxon>Acetobacteraceae</taxon>
        <taxon>Acetobacter</taxon>
    </lineage>
</organism>
<dbReference type="EMBL" id="JOMQ01000095">
    <property type="protein sequence ID" value="OUI98336.1"/>
    <property type="molecule type" value="Genomic_DNA"/>
</dbReference>
<dbReference type="RefSeq" id="WP_086652301.1">
    <property type="nucleotide sequence ID" value="NZ_JOMQ01000095.1"/>
</dbReference>
<protein>
    <submittedName>
        <fullName evidence="1">Uncharacterized protein</fullName>
    </submittedName>
</protein>
<gene>
    <name evidence="1" type="ORF">HK14_15660</name>
</gene>
<dbReference type="Proteomes" id="UP000196086">
    <property type="component" value="Unassembled WGS sequence"/>
</dbReference>
<evidence type="ECO:0000313" key="1">
    <source>
        <dbReference type="EMBL" id="OUI98336.1"/>
    </source>
</evidence>
<name>A0A1Z5YR75_9PROT</name>